<dbReference type="SMART" id="SM00895">
    <property type="entry name" value="FCD"/>
    <property type="match status" value="1"/>
</dbReference>
<feature type="domain" description="HTH gntR-type" evidence="4">
    <location>
        <begin position="37"/>
        <end position="104"/>
    </location>
</feature>
<evidence type="ECO:0000313" key="5">
    <source>
        <dbReference type="EMBL" id="GAA1963932.1"/>
    </source>
</evidence>
<comment type="caution">
    <text evidence="5">The sequence shown here is derived from an EMBL/GenBank/DDBJ whole genome shotgun (WGS) entry which is preliminary data.</text>
</comment>
<keyword evidence="6" id="KW-1185">Reference proteome</keyword>
<organism evidence="5 6">
    <name type="scientific">Microbacterium deminutum</name>
    <dbReference type="NCBI Taxonomy" id="344164"/>
    <lineage>
        <taxon>Bacteria</taxon>
        <taxon>Bacillati</taxon>
        <taxon>Actinomycetota</taxon>
        <taxon>Actinomycetes</taxon>
        <taxon>Micrococcales</taxon>
        <taxon>Microbacteriaceae</taxon>
        <taxon>Microbacterium</taxon>
    </lineage>
</organism>
<dbReference type="Gene3D" id="1.20.120.530">
    <property type="entry name" value="GntR ligand-binding domain-like"/>
    <property type="match status" value="1"/>
</dbReference>
<dbReference type="SUPFAM" id="SSF48008">
    <property type="entry name" value="GntR ligand-binding domain-like"/>
    <property type="match status" value="1"/>
</dbReference>
<sequence>MSTDRPFPGPRIPSRGRPAHALEAAAPVTAIPTPTRTRISDVVYEELREAIRSLRLPPGAPLSEPAVAAWLEVSRAPVREAFTRLADQKLITIVPQVGSRVAAISMSGVQDAVFIRNALEKSAFEQAIALEHLDTTELQALVDRNGAAALRGDAEDFFASDEQLHQLIFALAGVPRMWQIVRSTKVQLDRLRQLNLGAAMANAEVLAEHQGIVDALDAQDAVAGAQIIHKHSHRVLTDTTKLREEYPDFFLT</sequence>
<accession>A0ABN2R5G2</accession>
<dbReference type="EMBL" id="BAAAOG010000006">
    <property type="protein sequence ID" value="GAA1963932.1"/>
    <property type="molecule type" value="Genomic_DNA"/>
</dbReference>
<proteinExistence type="predicted"/>
<dbReference type="RefSeq" id="WP_344095743.1">
    <property type="nucleotide sequence ID" value="NZ_BAAAOG010000006.1"/>
</dbReference>
<dbReference type="PROSITE" id="PS50949">
    <property type="entry name" value="HTH_GNTR"/>
    <property type="match status" value="1"/>
</dbReference>
<dbReference type="Proteomes" id="UP001499933">
    <property type="component" value="Unassembled WGS sequence"/>
</dbReference>
<gene>
    <name evidence="5" type="ORF">GCM10009776_28380</name>
</gene>
<reference evidence="5 6" key="1">
    <citation type="journal article" date="2019" name="Int. J. Syst. Evol. Microbiol.">
        <title>The Global Catalogue of Microorganisms (GCM) 10K type strain sequencing project: providing services to taxonomists for standard genome sequencing and annotation.</title>
        <authorList>
            <consortium name="The Broad Institute Genomics Platform"/>
            <consortium name="The Broad Institute Genome Sequencing Center for Infectious Disease"/>
            <person name="Wu L."/>
            <person name="Ma J."/>
        </authorList>
    </citation>
    <scope>NUCLEOTIDE SEQUENCE [LARGE SCALE GENOMIC DNA]</scope>
    <source>
        <strain evidence="5 6">JCM 14901</strain>
    </source>
</reference>
<dbReference type="InterPro" id="IPR036390">
    <property type="entry name" value="WH_DNA-bd_sf"/>
</dbReference>
<dbReference type="PANTHER" id="PTHR43537">
    <property type="entry name" value="TRANSCRIPTIONAL REGULATOR, GNTR FAMILY"/>
    <property type="match status" value="1"/>
</dbReference>
<keyword evidence="3" id="KW-0804">Transcription</keyword>
<keyword evidence="1" id="KW-0805">Transcription regulation</keyword>
<name>A0ABN2R5G2_9MICO</name>
<dbReference type="Gene3D" id="1.10.10.10">
    <property type="entry name" value="Winged helix-like DNA-binding domain superfamily/Winged helix DNA-binding domain"/>
    <property type="match status" value="1"/>
</dbReference>
<protein>
    <submittedName>
        <fullName evidence="5">GntR family transcriptional regulator</fullName>
    </submittedName>
</protein>
<dbReference type="Pfam" id="PF00392">
    <property type="entry name" value="GntR"/>
    <property type="match status" value="1"/>
</dbReference>
<dbReference type="InterPro" id="IPR000524">
    <property type="entry name" value="Tscrpt_reg_HTH_GntR"/>
</dbReference>
<dbReference type="Pfam" id="PF07729">
    <property type="entry name" value="FCD"/>
    <property type="match status" value="1"/>
</dbReference>
<evidence type="ECO:0000259" key="4">
    <source>
        <dbReference type="PROSITE" id="PS50949"/>
    </source>
</evidence>
<evidence type="ECO:0000313" key="6">
    <source>
        <dbReference type="Proteomes" id="UP001499933"/>
    </source>
</evidence>
<evidence type="ECO:0000256" key="3">
    <source>
        <dbReference type="ARBA" id="ARBA00023163"/>
    </source>
</evidence>
<dbReference type="InterPro" id="IPR008920">
    <property type="entry name" value="TF_FadR/GntR_C"/>
</dbReference>
<evidence type="ECO:0000256" key="1">
    <source>
        <dbReference type="ARBA" id="ARBA00023015"/>
    </source>
</evidence>
<dbReference type="InterPro" id="IPR036388">
    <property type="entry name" value="WH-like_DNA-bd_sf"/>
</dbReference>
<dbReference type="SUPFAM" id="SSF46785">
    <property type="entry name" value="Winged helix' DNA-binding domain"/>
    <property type="match status" value="1"/>
</dbReference>
<dbReference type="CDD" id="cd07377">
    <property type="entry name" value="WHTH_GntR"/>
    <property type="match status" value="1"/>
</dbReference>
<dbReference type="PANTHER" id="PTHR43537:SF45">
    <property type="entry name" value="GNTR FAMILY REGULATORY PROTEIN"/>
    <property type="match status" value="1"/>
</dbReference>
<dbReference type="SMART" id="SM00345">
    <property type="entry name" value="HTH_GNTR"/>
    <property type="match status" value="1"/>
</dbReference>
<evidence type="ECO:0000256" key="2">
    <source>
        <dbReference type="ARBA" id="ARBA00023125"/>
    </source>
</evidence>
<keyword evidence="2" id="KW-0238">DNA-binding</keyword>
<dbReference type="InterPro" id="IPR011711">
    <property type="entry name" value="GntR_C"/>
</dbReference>